<reference evidence="1" key="1">
    <citation type="submission" date="2021-02" db="EMBL/GenBank/DDBJ databases">
        <authorList>
            <person name="Cremers G."/>
            <person name="Picone N."/>
        </authorList>
    </citation>
    <scope>NUCLEOTIDE SEQUENCE</scope>
    <source>
        <strain evidence="1">PQ17</strain>
    </source>
</reference>
<organism evidence="1 2">
    <name type="scientific">Candidatus Methylacidithermus pantelleriae</name>
    <dbReference type="NCBI Taxonomy" id="2744239"/>
    <lineage>
        <taxon>Bacteria</taxon>
        <taxon>Pseudomonadati</taxon>
        <taxon>Verrucomicrobiota</taxon>
        <taxon>Methylacidiphilae</taxon>
        <taxon>Methylacidiphilales</taxon>
        <taxon>Methylacidiphilaceae</taxon>
        <taxon>Candidatus Methylacidithermus</taxon>
    </lineage>
</organism>
<dbReference type="EMBL" id="CAJNOB010000009">
    <property type="protein sequence ID" value="CAF0694704.1"/>
    <property type="molecule type" value="Genomic_DNA"/>
</dbReference>
<sequence length="63" mass="7081">MFFDRCFVGKKWRRPRAIGARRQSWVASAKEMLAEIPREIAQRADPVTLGSPVGWGVLLPSSP</sequence>
<evidence type="ECO:0000313" key="1">
    <source>
        <dbReference type="EMBL" id="CAF0694704.1"/>
    </source>
</evidence>
<dbReference type="AlphaFoldDB" id="A0A8J2FNB6"/>
<gene>
    <name evidence="1" type="ORF">MPNT_170040</name>
</gene>
<keyword evidence="2" id="KW-1185">Reference proteome</keyword>
<evidence type="ECO:0000313" key="2">
    <source>
        <dbReference type="Proteomes" id="UP000663859"/>
    </source>
</evidence>
<name>A0A8J2FNB6_9BACT</name>
<comment type="caution">
    <text evidence="1">The sequence shown here is derived from an EMBL/GenBank/DDBJ whole genome shotgun (WGS) entry which is preliminary data.</text>
</comment>
<protein>
    <submittedName>
        <fullName evidence="1">Uncharacterized protein</fullName>
    </submittedName>
</protein>
<proteinExistence type="predicted"/>
<dbReference type="Proteomes" id="UP000663859">
    <property type="component" value="Unassembled WGS sequence"/>
</dbReference>
<accession>A0A8J2FNB6</accession>